<evidence type="ECO:0000256" key="4">
    <source>
        <dbReference type="ARBA" id="ARBA00023136"/>
    </source>
</evidence>
<dbReference type="GO" id="GO:0006955">
    <property type="term" value="P:immune response"/>
    <property type="evidence" value="ECO:0007669"/>
    <property type="project" value="InterPro"/>
</dbReference>
<organism evidence="8 9">
    <name type="scientific">Magallana gigas</name>
    <name type="common">Pacific oyster</name>
    <name type="synonym">Crassostrea gigas</name>
    <dbReference type="NCBI Taxonomy" id="29159"/>
    <lineage>
        <taxon>Eukaryota</taxon>
        <taxon>Metazoa</taxon>
        <taxon>Spiralia</taxon>
        <taxon>Lophotrochozoa</taxon>
        <taxon>Mollusca</taxon>
        <taxon>Bivalvia</taxon>
        <taxon>Autobranchia</taxon>
        <taxon>Pteriomorphia</taxon>
        <taxon>Ostreida</taxon>
        <taxon>Ostreoidea</taxon>
        <taxon>Ostreidae</taxon>
        <taxon>Magallana</taxon>
    </lineage>
</organism>
<keyword evidence="6" id="KW-0812">Transmembrane</keyword>
<dbReference type="AlphaFoldDB" id="A0A8W8IIM5"/>
<evidence type="ECO:0000256" key="3">
    <source>
        <dbReference type="ARBA" id="ARBA00022514"/>
    </source>
</evidence>
<proteinExistence type="inferred from homology"/>
<dbReference type="EnsemblMetazoa" id="G14471.5">
    <property type="protein sequence ID" value="G14471.5:cds"/>
    <property type="gene ID" value="G14471"/>
</dbReference>
<evidence type="ECO:0000256" key="5">
    <source>
        <dbReference type="SAM" id="MobiDB-lite"/>
    </source>
</evidence>
<dbReference type="PANTHER" id="PTHR11471">
    <property type="entry name" value="TUMOR NECROSIS FACTOR FAMILY MEMBER"/>
    <property type="match status" value="1"/>
</dbReference>
<feature type="compositionally biased region" description="Basic and acidic residues" evidence="5">
    <location>
        <begin position="103"/>
        <end position="113"/>
    </location>
</feature>
<dbReference type="PROSITE" id="PS50049">
    <property type="entry name" value="THD_2"/>
    <property type="match status" value="1"/>
</dbReference>
<keyword evidence="3" id="KW-0202">Cytokine</keyword>
<evidence type="ECO:0000313" key="8">
    <source>
        <dbReference type="EnsemblMetazoa" id="G14471.5:cds"/>
    </source>
</evidence>
<comment type="similarity">
    <text evidence="2">Belongs to the tumor necrosis factor family.</text>
</comment>
<sequence length="352" mass="39513">MSTSKPASAAIEEMHACNSSSELLPKRVRNRNSSCATELSVLTNELLAKDLYASNARLKIQFYFLLFVNIALMATVGGLVYAQFLSKMDSSDHTPSKGIIQTKEGESSPKGGETEKLYRAEVSPGFDGGINCATLRYKLGAEVSKSRVACTFNDLIDALIKYVRPREYSEVIHLVGGKPENERNEHYEYTISDWRRDNDTNSSVKYHMTNSSIRIPSDGFYFLYCRLSFSSDNGESKRSSRTTIKHSIRIKPINQRFQKFVTVTTPMTDMIDSSGNSYIQRVAKFRKGEELKVTVSRAGKLQYDASDVTGNYFGMFKLNETTLSLVDPLSIYGGDSTFSRPKDFVYRNSTSD</sequence>
<dbReference type="Pfam" id="PF00229">
    <property type="entry name" value="TNF"/>
    <property type="match status" value="1"/>
</dbReference>
<feature type="transmembrane region" description="Helical" evidence="6">
    <location>
        <begin position="62"/>
        <end position="84"/>
    </location>
</feature>
<dbReference type="InterPro" id="IPR006052">
    <property type="entry name" value="TNF_dom"/>
</dbReference>
<dbReference type="InterPro" id="IPR008983">
    <property type="entry name" value="Tumour_necrosis_fac-like_dom"/>
</dbReference>
<feature type="region of interest" description="Disordered" evidence="5">
    <location>
        <begin position="89"/>
        <end position="113"/>
    </location>
</feature>
<dbReference type="Gene3D" id="2.60.120.40">
    <property type="match status" value="1"/>
</dbReference>
<feature type="domain" description="THD" evidence="7">
    <location>
        <begin position="170"/>
        <end position="318"/>
    </location>
</feature>
<name>A0A8W8IIM5_MAGGI</name>
<evidence type="ECO:0000313" key="9">
    <source>
        <dbReference type="Proteomes" id="UP000005408"/>
    </source>
</evidence>
<dbReference type="PANTHER" id="PTHR11471:SF13">
    <property type="entry name" value="TNF FAMILY PROFILE DOMAIN-CONTAINING PROTEIN"/>
    <property type="match status" value="1"/>
</dbReference>
<dbReference type="GO" id="GO:0005125">
    <property type="term" value="F:cytokine activity"/>
    <property type="evidence" value="ECO:0007669"/>
    <property type="project" value="UniProtKB-KW"/>
</dbReference>
<accession>A0A8W8IIM5</accession>
<comment type="subcellular location">
    <subcellularLocation>
        <location evidence="1">Membrane</location>
    </subcellularLocation>
</comment>
<reference evidence="8" key="1">
    <citation type="submission" date="2022-08" db="UniProtKB">
        <authorList>
            <consortium name="EnsemblMetazoa"/>
        </authorList>
    </citation>
    <scope>IDENTIFICATION</scope>
    <source>
        <strain evidence="8">05x7-T-G4-1.051#20</strain>
    </source>
</reference>
<dbReference type="SMART" id="SM00207">
    <property type="entry name" value="TNF"/>
    <property type="match status" value="1"/>
</dbReference>
<dbReference type="GO" id="GO:0016020">
    <property type="term" value="C:membrane"/>
    <property type="evidence" value="ECO:0007669"/>
    <property type="project" value="UniProtKB-SubCell"/>
</dbReference>
<dbReference type="GO" id="GO:0005615">
    <property type="term" value="C:extracellular space"/>
    <property type="evidence" value="ECO:0007669"/>
    <property type="project" value="UniProtKB-KW"/>
</dbReference>
<protein>
    <recommendedName>
        <fullName evidence="7">THD domain-containing protein</fullName>
    </recommendedName>
</protein>
<evidence type="ECO:0000256" key="6">
    <source>
        <dbReference type="SAM" id="Phobius"/>
    </source>
</evidence>
<evidence type="ECO:0000259" key="7">
    <source>
        <dbReference type="PROSITE" id="PS50049"/>
    </source>
</evidence>
<dbReference type="Proteomes" id="UP000005408">
    <property type="component" value="Unassembled WGS sequence"/>
</dbReference>
<keyword evidence="4 6" id="KW-0472">Membrane</keyword>
<dbReference type="GO" id="GO:0005164">
    <property type="term" value="F:tumor necrosis factor receptor binding"/>
    <property type="evidence" value="ECO:0007669"/>
    <property type="project" value="InterPro"/>
</dbReference>
<keyword evidence="6" id="KW-1133">Transmembrane helix</keyword>
<evidence type="ECO:0000256" key="1">
    <source>
        <dbReference type="ARBA" id="ARBA00004370"/>
    </source>
</evidence>
<dbReference type="SUPFAM" id="SSF49842">
    <property type="entry name" value="TNF-like"/>
    <property type="match status" value="1"/>
</dbReference>
<keyword evidence="9" id="KW-1185">Reference proteome</keyword>
<evidence type="ECO:0000256" key="2">
    <source>
        <dbReference type="ARBA" id="ARBA00008670"/>
    </source>
</evidence>